<name>A0A0S2MUH8_9CAUD</name>
<reference evidence="2" key="1">
    <citation type="submission" date="2015-11" db="EMBL/GenBank/DDBJ databases">
        <authorList>
            <person name="Sharaf A."/>
            <person name="Marie M.E."/>
            <person name="Esson H."/>
            <person name="El-Afifi I.S."/>
            <person name="Hammad M.A."/>
        </authorList>
    </citation>
    <scope>NUCLEOTIDE SEQUENCE [LARGE SCALE GENOMIC DNA]</scope>
</reference>
<organism evidence="1 2">
    <name type="scientific">Bacillus phage BM15</name>
    <dbReference type="NCBI Taxonomy" id="1755680"/>
    <lineage>
        <taxon>Viruses</taxon>
        <taxon>Duplodnaviria</taxon>
        <taxon>Heunggongvirae</taxon>
        <taxon>Uroviricota</taxon>
        <taxon>Caudoviricetes</taxon>
        <taxon>Herelleviridae</taxon>
        <taxon>Bastillevirinae</taxon>
        <taxon>Caeruleovirus</taxon>
        <taxon>Caeruleovirus BM15</taxon>
    </lineage>
</organism>
<accession>A0A0S2MUH8</accession>
<evidence type="ECO:0000313" key="2">
    <source>
        <dbReference type="Proteomes" id="UP000225963"/>
    </source>
</evidence>
<dbReference type="OrthoDB" id="16197at10239"/>
<proteinExistence type="predicted"/>
<dbReference type="EMBL" id="KT995480">
    <property type="protein sequence ID" value="ALO79542.1"/>
    <property type="molecule type" value="Genomic_DNA"/>
</dbReference>
<dbReference type="Proteomes" id="UP000225963">
    <property type="component" value="Segment"/>
</dbReference>
<sequence>MKRPWDCADCGYREIAKATDTFVLCPNCDSVNFEHGSIIEEYDNLADPTTTFKDQFGAKIVVVNDIDNEGDINILPSEHNMFFSREDAIELAKHILKVCGEGI</sequence>
<protein>
    <submittedName>
        <fullName evidence="1">Uncharacterized protein</fullName>
    </submittedName>
</protein>
<gene>
    <name evidence="1" type="ORF">BM10_138</name>
</gene>
<evidence type="ECO:0000313" key="1">
    <source>
        <dbReference type="EMBL" id="ALO79542.1"/>
    </source>
</evidence>
<keyword evidence="2" id="KW-1185">Reference proteome</keyword>